<dbReference type="Pfam" id="PF00561">
    <property type="entry name" value="Abhydrolase_1"/>
    <property type="match status" value="1"/>
</dbReference>
<evidence type="ECO:0000313" key="4">
    <source>
        <dbReference type="Proteomes" id="UP001595478"/>
    </source>
</evidence>
<gene>
    <name evidence="3" type="ORF">ACFOHL_00005</name>
</gene>
<dbReference type="PANTHER" id="PTHR42977">
    <property type="entry name" value="HYDROLASE-RELATED"/>
    <property type="match status" value="1"/>
</dbReference>
<dbReference type="GO" id="GO:0016787">
    <property type="term" value="F:hydrolase activity"/>
    <property type="evidence" value="ECO:0007669"/>
    <property type="project" value="UniProtKB-KW"/>
</dbReference>
<dbReference type="PRINTS" id="PR00111">
    <property type="entry name" value="ABHYDROLASE"/>
</dbReference>
<dbReference type="Gene3D" id="3.40.50.1820">
    <property type="entry name" value="alpha/beta hydrolase"/>
    <property type="match status" value="1"/>
</dbReference>
<reference evidence="4" key="1">
    <citation type="journal article" date="2019" name="Int. J. Syst. Evol. Microbiol.">
        <title>The Global Catalogue of Microorganisms (GCM) 10K type strain sequencing project: providing services to taxonomists for standard genome sequencing and annotation.</title>
        <authorList>
            <consortium name="The Broad Institute Genomics Platform"/>
            <consortium name="The Broad Institute Genome Sequencing Center for Infectious Disease"/>
            <person name="Wu L."/>
            <person name="Ma J."/>
        </authorList>
    </citation>
    <scope>NUCLEOTIDE SEQUENCE [LARGE SCALE GENOMIC DNA]</scope>
    <source>
        <strain evidence="4">KCTC 52473</strain>
    </source>
</reference>
<dbReference type="PANTHER" id="PTHR42977:SF3">
    <property type="entry name" value="AB HYDROLASE-1 DOMAIN-CONTAINING PROTEIN"/>
    <property type="match status" value="1"/>
</dbReference>
<evidence type="ECO:0000256" key="1">
    <source>
        <dbReference type="ARBA" id="ARBA00022801"/>
    </source>
</evidence>
<accession>A0ABV7FJJ2</accession>
<sequence length="320" mass="37010">MKTFTAGFVKTSILIVLLFSTLISHALEYPERVRYGFEKVDNVDIFYRDAGRPNSNKPALVLLHGFPSSSHQYREVLAALGDEFYLIAPDYPGYGDSSFPSKQEYTYTFDNVANTIDKFLIQRGLDRYVLMIQDFGAPVGLRIAAKHPEKVAGLVVMNGNAYEEGISEQGWGKVLDYWKKRTPELEKHIIDNVFSLEAFRWQYTHGTRNPDAILPDNWNLDYMKMSRPGQHEVQLDMFFDYQNNLKKYPEWQAYLRKNQPPVLLVWGKNDAFFPVAGAEGYKRDIKNIDYNILDTGHFALEEEAPFIISKMRQFMQDTVK</sequence>
<dbReference type="RefSeq" id="WP_376918144.1">
    <property type="nucleotide sequence ID" value="NZ_JBHRSW010000001.1"/>
</dbReference>
<dbReference type="Proteomes" id="UP001595478">
    <property type="component" value="Unassembled WGS sequence"/>
</dbReference>
<dbReference type="InterPro" id="IPR000073">
    <property type="entry name" value="AB_hydrolase_1"/>
</dbReference>
<feature type="domain" description="AB hydrolase-1" evidence="2">
    <location>
        <begin position="58"/>
        <end position="303"/>
    </location>
</feature>
<organism evidence="3 4">
    <name type="scientific">Agaribacter flavus</name>
    <dbReference type="NCBI Taxonomy" id="1902781"/>
    <lineage>
        <taxon>Bacteria</taxon>
        <taxon>Pseudomonadati</taxon>
        <taxon>Pseudomonadota</taxon>
        <taxon>Gammaproteobacteria</taxon>
        <taxon>Alteromonadales</taxon>
        <taxon>Alteromonadaceae</taxon>
        <taxon>Agaribacter</taxon>
    </lineage>
</organism>
<dbReference type="EMBL" id="JBHRSW010000001">
    <property type="protein sequence ID" value="MFC3119998.1"/>
    <property type="molecule type" value="Genomic_DNA"/>
</dbReference>
<comment type="caution">
    <text evidence="3">The sequence shown here is derived from an EMBL/GenBank/DDBJ whole genome shotgun (WGS) entry which is preliminary data.</text>
</comment>
<proteinExistence type="predicted"/>
<dbReference type="InterPro" id="IPR051340">
    <property type="entry name" value="Haloalkane_dehalogenase"/>
</dbReference>
<keyword evidence="1 3" id="KW-0378">Hydrolase</keyword>
<dbReference type="SUPFAM" id="SSF53474">
    <property type="entry name" value="alpha/beta-Hydrolases"/>
    <property type="match status" value="1"/>
</dbReference>
<dbReference type="InterPro" id="IPR029058">
    <property type="entry name" value="AB_hydrolase_fold"/>
</dbReference>
<evidence type="ECO:0000313" key="3">
    <source>
        <dbReference type="EMBL" id="MFC3119998.1"/>
    </source>
</evidence>
<dbReference type="InterPro" id="IPR000639">
    <property type="entry name" value="Epox_hydrolase-like"/>
</dbReference>
<dbReference type="PRINTS" id="PR00412">
    <property type="entry name" value="EPOXHYDRLASE"/>
</dbReference>
<name>A0ABV7FJJ2_9ALTE</name>
<keyword evidence="4" id="KW-1185">Reference proteome</keyword>
<evidence type="ECO:0000259" key="2">
    <source>
        <dbReference type="Pfam" id="PF00561"/>
    </source>
</evidence>
<protein>
    <submittedName>
        <fullName evidence="3">Alpha/beta fold hydrolase</fullName>
    </submittedName>
</protein>